<evidence type="ECO:0000313" key="3">
    <source>
        <dbReference type="Proteomes" id="UP000664914"/>
    </source>
</evidence>
<dbReference type="Pfam" id="PF02627">
    <property type="entry name" value="CMD"/>
    <property type="match status" value="1"/>
</dbReference>
<dbReference type="Gene3D" id="1.20.1290.10">
    <property type="entry name" value="AhpD-like"/>
    <property type="match status" value="1"/>
</dbReference>
<protein>
    <submittedName>
        <fullName evidence="2">Carboxymuconolactone decarboxylase family protein</fullName>
    </submittedName>
</protein>
<dbReference type="InterPro" id="IPR029032">
    <property type="entry name" value="AhpD-like"/>
</dbReference>
<dbReference type="InterPro" id="IPR003779">
    <property type="entry name" value="CMD-like"/>
</dbReference>
<feature type="domain" description="Carboxymuconolactone decarboxylase-like" evidence="1">
    <location>
        <begin position="47"/>
        <end position="128"/>
    </location>
</feature>
<dbReference type="RefSeq" id="WP_208631996.1">
    <property type="nucleotide sequence ID" value="NZ_CP059319.1"/>
</dbReference>
<dbReference type="AlphaFoldDB" id="A0A975CZG7"/>
<proteinExistence type="predicted"/>
<dbReference type="SUPFAM" id="SSF69118">
    <property type="entry name" value="AhpD-like"/>
    <property type="match status" value="1"/>
</dbReference>
<evidence type="ECO:0000259" key="1">
    <source>
        <dbReference type="Pfam" id="PF02627"/>
    </source>
</evidence>
<name>A0A975CZG7_9SPHN</name>
<gene>
    <name evidence="2" type="ORF">HRJ34_17595</name>
</gene>
<dbReference type="PANTHER" id="PTHR35446:SF2">
    <property type="entry name" value="CARBOXYMUCONOLACTONE DECARBOXYLASE-LIKE DOMAIN-CONTAINING PROTEIN"/>
    <property type="match status" value="1"/>
</dbReference>
<dbReference type="PANTHER" id="PTHR35446">
    <property type="entry name" value="SI:CH211-175M2.5"/>
    <property type="match status" value="1"/>
</dbReference>
<evidence type="ECO:0000313" key="2">
    <source>
        <dbReference type="EMBL" id="QTH20162.1"/>
    </source>
</evidence>
<organism evidence="2 3">
    <name type="scientific">Rhizorhabdus wittichii</name>
    <dbReference type="NCBI Taxonomy" id="160791"/>
    <lineage>
        <taxon>Bacteria</taxon>
        <taxon>Pseudomonadati</taxon>
        <taxon>Pseudomonadota</taxon>
        <taxon>Alphaproteobacteria</taxon>
        <taxon>Sphingomonadales</taxon>
        <taxon>Sphingomonadaceae</taxon>
        <taxon>Rhizorhabdus</taxon>
    </lineage>
</organism>
<accession>A0A975CZG7</accession>
<reference evidence="2" key="1">
    <citation type="submission" date="2020-07" db="EMBL/GenBank/DDBJ databases">
        <authorList>
            <person name="Camacho E."/>
        </authorList>
    </citation>
    <scope>NUCLEOTIDE SEQUENCE</scope>
    <source>
        <strain evidence="2">MPO218</strain>
    </source>
</reference>
<dbReference type="EMBL" id="CP059319">
    <property type="protein sequence ID" value="QTH20162.1"/>
    <property type="molecule type" value="Genomic_DNA"/>
</dbReference>
<reference evidence="2" key="2">
    <citation type="submission" date="2021-04" db="EMBL/GenBank/DDBJ databases">
        <title>Isolation and genomic analysis of the ibuprofen-degrading bacterium Sphingomonas strain MPO218.</title>
        <authorList>
            <person name="Aulestia M."/>
            <person name="Flores A."/>
            <person name="Mangas E.L."/>
            <person name="Perez-Pulido A.J."/>
            <person name="Santero E."/>
            <person name="Camacho E.M."/>
        </authorList>
    </citation>
    <scope>NUCLEOTIDE SEQUENCE</scope>
    <source>
        <strain evidence="2">MPO218</strain>
    </source>
</reference>
<sequence>MPDPVIPALSRESLPDDIKVMFDTGMARSGDATIIAVMAHQPDLLRWYFDDFYQGLFYNNNGISRVDVRTKELLRIKLSKQHGCQFCNLSNTVDALAAGITQEQIDAIFELQSPVWNDKDRAVIALAEEMMLQNMAGHFSPELYARLGQYYDDGEIIEIGFVAAILTGVAKWIFTFDMVNREEICPIKKPALVA</sequence>
<dbReference type="GO" id="GO:0051920">
    <property type="term" value="F:peroxiredoxin activity"/>
    <property type="evidence" value="ECO:0007669"/>
    <property type="project" value="InterPro"/>
</dbReference>
<dbReference type="Proteomes" id="UP000664914">
    <property type="component" value="Chromosome"/>
</dbReference>